<proteinExistence type="inferred from homology"/>
<evidence type="ECO:0000256" key="5">
    <source>
        <dbReference type="ARBA" id="ARBA00023136"/>
    </source>
</evidence>
<comment type="caution">
    <text evidence="7">The sequence shown here is derived from an EMBL/GenBank/DDBJ whole genome shotgun (WGS) entry which is preliminary data.</text>
</comment>
<feature type="transmembrane region" description="Helical" evidence="6">
    <location>
        <begin position="9"/>
        <end position="27"/>
    </location>
</feature>
<dbReference type="STRING" id="1524460.IX84_23215"/>
<evidence type="ECO:0000256" key="6">
    <source>
        <dbReference type="SAM" id="Phobius"/>
    </source>
</evidence>
<gene>
    <name evidence="7" type="ORF">IX84_23215</name>
</gene>
<dbReference type="Pfam" id="PF01679">
    <property type="entry name" value="Pmp3"/>
    <property type="match status" value="1"/>
</dbReference>
<keyword evidence="3 6" id="KW-0812">Transmembrane</keyword>
<keyword evidence="8" id="KW-1185">Reference proteome</keyword>
<evidence type="ECO:0000313" key="8">
    <source>
        <dbReference type="Proteomes" id="UP000029736"/>
    </source>
</evidence>
<accession>A0A098S114</accession>
<dbReference type="PANTHER" id="PTHR21659">
    <property type="entry name" value="HYDROPHOBIC PROTEIN RCI2 LOW TEMPERATURE AND SALT RESPONSIVE PROTEIN LTI6 -RELATED"/>
    <property type="match status" value="1"/>
</dbReference>
<dbReference type="GO" id="GO:0016020">
    <property type="term" value="C:membrane"/>
    <property type="evidence" value="ECO:0007669"/>
    <property type="project" value="UniProtKB-SubCell"/>
</dbReference>
<dbReference type="RefSeq" id="WP_052516306.1">
    <property type="nucleotide sequence ID" value="NZ_JBKAGJ010000002.1"/>
</dbReference>
<name>A0A098S114_9BACT</name>
<comment type="similarity">
    <text evidence="2">Belongs to the UPF0057 (PMP3) family.</text>
</comment>
<sequence>MSTLSGNKVLLVILAIIFPPLGVGLHTGLASAFWISLVLTLLFYLPGFIYALWVIL</sequence>
<evidence type="ECO:0000256" key="1">
    <source>
        <dbReference type="ARBA" id="ARBA00004370"/>
    </source>
</evidence>
<dbReference type="OrthoDB" id="2692128at2"/>
<organism evidence="7 8">
    <name type="scientific">Phaeodactylibacter xiamenensis</name>
    <dbReference type="NCBI Taxonomy" id="1524460"/>
    <lineage>
        <taxon>Bacteria</taxon>
        <taxon>Pseudomonadati</taxon>
        <taxon>Bacteroidota</taxon>
        <taxon>Saprospiria</taxon>
        <taxon>Saprospirales</taxon>
        <taxon>Haliscomenobacteraceae</taxon>
        <taxon>Phaeodactylibacter</taxon>
    </lineage>
</organism>
<keyword evidence="5 6" id="KW-0472">Membrane</keyword>
<feature type="transmembrane region" description="Helical" evidence="6">
    <location>
        <begin position="33"/>
        <end position="55"/>
    </location>
</feature>
<evidence type="ECO:0000256" key="4">
    <source>
        <dbReference type="ARBA" id="ARBA00022989"/>
    </source>
</evidence>
<dbReference type="PROSITE" id="PS01309">
    <property type="entry name" value="UPF0057"/>
    <property type="match status" value="1"/>
</dbReference>
<dbReference type="InterPro" id="IPR000612">
    <property type="entry name" value="PMP3"/>
</dbReference>
<evidence type="ECO:0000313" key="7">
    <source>
        <dbReference type="EMBL" id="KGE86054.1"/>
    </source>
</evidence>
<evidence type="ECO:0000256" key="3">
    <source>
        <dbReference type="ARBA" id="ARBA00022692"/>
    </source>
</evidence>
<evidence type="ECO:0000256" key="2">
    <source>
        <dbReference type="ARBA" id="ARBA00009530"/>
    </source>
</evidence>
<dbReference type="EMBL" id="JPOS01000082">
    <property type="protein sequence ID" value="KGE86054.1"/>
    <property type="molecule type" value="Genomic_DNA"/>
</dbReference>
<dbReference type="PANTHER" id="PTHR21659:SF42">
    <property type="entry name" value="UPF0057 MEMBRANE PROTEIN ZK632.10-RELATED"/>
    <property type="match status" value="1"/>
</dbReference>
<protein>
    <submittedName>
        <fullName evidence="7">Hydrogenase expression protein</fullName>
    </submittedName>
</protein>
<dbReference type="Proteomes" id="UP000029736">
    <property type="component" value="Unassembled WGS sequence"/>
</dbReference>
<reference evidence="7 8" key="1">
    <citation type="journal article" date="2014" name="Int. J. Syst. Evol. Microbiol.">
        <title>Phaeodactylibacter xiamenensis gen. nov., sp. nov., a member of the family Saprospiraceae isolated from the marine alga Phaeodactylum tricornutum.</title>
        <authorList>
            <person name="Chen Z.Jr."/>
            <person name="Lei X."/>
            <person name="Lai Q."/>
            <person name="Li Y."/>
            <person name="Zhang B."/>
            <person name="Zhang J."/>
            <person name="Zhang H."/>
            <person name="Yang L."/>
            <person name="Zheng W."/>
            <person name="Tian Y."/>
            <person name="Yu Z."/>
            <person name="Xu H.Jr."/>
            <person name="Zheng T."/>
        </authorList>
    </citation>
    <scope>NUCLEOTIDE SEQUENCE [LARGE SCALE GENOMIC DNA]</scope>
    <source>
        <strain evidence="7 8">KD52</strain>
    </source>
</reference>
<dbReference type="AlphaFoldDB" id="A0A098S114"/>
<comment type="subcellular location">
    <subcellularLocation>
        <location evidence="1">Membrane</location>
    </subcellularLocation>
</comment>
<keyword evidence="4 6" id="KW-1133">Transmembrane helix</keyword>